<proteinExistence type="predicted"/>
<dbReference type="PROSITE" id="PS50005">
    <property type="entry name" value="TPR"/>
    <property type="match status" value="1"/>
</dbReference>
<dbReference type="Pfam" id="PF13432">
    <property type="entry name" value="TPR_16"/>
    <property type="match status" value="1"/>
</dbReference>
<dbReference type="SUPFAM" id="SSF48452">
    <property type="entry name" value="TPR-like"/>
    <property type="match status" value="1"/>
</dbReference>
<organism evidence="1">
    <name type="scientific">hydrothermal vent metagenome</name>
    <dbReference type="NCBI Taxonomy" id="652676"/>
    <lineage>
        <taxon>unclassified sequences</taxon>
        <taxon>metagenomes</taxon>
        <taxon>ecological metagenomes</taxon>
    </lineage>
</organism>
<evidence type="ECO:0000313" key="1">
    <source>
        <dbReference type="EMBL" id="VAV98954.1"/>
    </source>
</evidence>
<name>A0A3B0RYI3_9ZZZZ</name>
<dbReference type="EMBL" id="UOEJ01000107">
    <property type="protein sequence ID" value="VAV98954.1"/>
    <property type="molecule type" value="Genomic_DNA"/>
</dbReference>
<dbReference type="SMART" id="SM00028">
    <property type="entry name" value="TPR"/>
    <property type="match status" value="2"/>
</dbReference>
<dbReference type="InterPro" id="IPR019734">
    <property type="entry name" value="TPR_rpt"/>
</dbReference>
<dbReference type="GO" id="GO:0000127">
    <property type="term" value="C:transcription factor TFIIIC complex"/>
    <property type="evidence" value="ECO:0007669"/>
    <property type="project" value="TreeGrafter"/>
</dbReference>
<gene>
    <name evidence="1" type="ORF">MNBD_ALPHA01-174</name>
</gene>
<dbReference type="Gene3D" id="1.25.40.10">
    <property type="entry name" value="Tetratricopeptide repeat domain"/>
    <property type="match status" value="2"/>
</dbReference>
<dbReference type="InterPro" id="IPR039340">
    <property type="entry name" value="Tfc4/TFIIIC-102/Sfc4"/>
</dbReference>
<dbReference type="PANTHER" id="PTHR23082:SF0">
    <property type="entry name" value="GENERAL TRANSCRIPTION FACTOR 3C POLYPEPTIDE 3"/>
    <property type="match status" value="1"/>
</dbReference>
<dbReference type="PANTHER" id="PTHR23082">
    <property type="entry name" value="TRANSCRIPTION INITIATION FACTOR IIIC TFIIIC , POLYPEPTIDE 3-RELATED"/>
    <property type="match status" value="1"/>
</dbReference>
<dbReference type="InterPro" id="IPR011990">
    <property type="entry name" value="TPR-like_helical_dom_sf"/>
</dbReference>
<dbReference type="AlphaFoldDB" id="A0A3B0RYI3"/>
<dbReference type="GO" id="GO:0006383">
    <property type="term" value="P:transcription by RNA polymerase III"/>
    <property type="evidence" value="ECO:0007669"/>
    <property type="project" value="InterPro"/>
</dbReference>
<reference evidence="1" key="1">
    <citation type="submission" date="2018-06" db="EMBL/GenBank/DDBJ databases">
        <authorList>
            <person name="Zhirakovskaya E."/>
        </authorList>
    </citation>
    <scope>NUCLEOTIDE SEQUENCE</scope>
</reference>
<protein>
    <submittedName>
        <fullName evidence="1">Uncharacterized protein</fullName>
    </submittedName>
</protein>
<sequence>MLNLKTKFYSFFLIFLIGVLSINNFSNAGEKNKGGCADDLNQDALRIAKKAVKDYWIREKAWDAAKRIEDVLVQEPRIYFGYDILKIFYCFHQKKCGQAVAILKKGIKYCPDYHGHYYGLAEVYVKMGLHANALMYYKLAKDKGYPVIDYFYFKVAESHFALKQIDEAIGNLRKALELNEKYFMARRNLIGLLYRSHKKQEALEQARKLVAQKPDAKTLKWAKGIIEKMSR</sequence>
<accession>A0A3B0RYI3</accession>